<dbReference type="GO" id="GO:0016787">
    <property type="term" value="F:hydrolase activity"/>
    <property type="evidence" value="ECO:0007669"/>
    <property type="project" value="UniProtKB-KW"/>
</dbReference>
<keyword evidence="7" id="KW-0539">Nucleus</keyword>
<dbReference type="STRING" id="112090.W4H1I6"/>
<keyword evidence="4" id="KW-0540">Nuclease</keyword>
<comment type="cofactor">
    <cofactor evidence="1">
        <name>a divalent metal cation</name>
        <dbReference type="ChEBI" id="CHEBI:60240"/>
    </cofactor>
</comment>
<evidence type="ECO:0000259" key="9">
    <source>
        <dbReference type="Pfam" id="PF13359"/>
    </source>
</evidence>
<protein>
    <recommendedName>
        <fullName evidence="9">DDE Tnp4 domain-containing protein</fullName>
    </recommendedName>
</protein>
<dbReference type="EMBL" id="KI913117">
    <property type="protein sequence ID" value="ETV85762.1"/>
    <property type="molecule type" value="Genomic_DNA"/>
</dbReference>
<keyword evidence="6" id="KW-0378">Hydrolase</keyword>
<feature type="region of interest" description="Disordered" evidence="8">
    <location>
        <begin position="297"/>
        <end position="318"/>
    </location>
</feature>
<name>W4H1I6_APHAT</name>
<gene>
    <name evidence="10" type="ORF">H257_02345</name>
</gene>
<feature type="domain" description="DDE Tnp4" evidence="9">
    <location>
        <begin position="124"/>
        <end position="277"/>
    </location>
</feature>
<evidence type="ECO:0000256" key="6">
    <source>
        <dbReference type="ARBA" id="ARBA00022801"/>
    </source>
</evidence>
<dbReference type="GO" id="GO:0046872">
    <property type="term" value="F:metal ion binding"/>
    <property type="evidence" value="ECO:0007669"/>
    <property type="project" value="UniProtKB-KW"/>
</dbReference>
<dbReference type="PANTHER" id="PTHR22930">
    <property type="match status" value="1"/>
</dbReference>
<evidence type="ECO:0000256" key="8">
    <source>
        <dbReference type="SAM" id="MobiDB-lite"/>
    </source>
</evidence>
<evidence type="ECO:0000256" key="5">
    <source>
        <dbReference type="ARBA" id="ARBA00022723"/>
    </source>
</evidence>
<dbReference type="InterPro" id="IPR027806">
    <property type="entry name" value="HARBI1_dom"/>
</dbReference>
<evidence type="ECO:0000256" key="3">
    <source>
        <dbReference type="ARBA" id="ARBA00006958"/>
    </source>
</evidence>
<organism evidence="10">
    <name type="scientific">Aphanomyces astaci</name>
    <name type="common">Crayfish plague agent</name>
    <dbReference type="NCBI Taxonomy" id="112090"/>
    <lineage>
        <taxon>Eukaryota</taxon>
        <taxon>Sar</taxon>
        <taxon>Stramenopiles</taxon>
        <taxon>Oomycota</taxon>
        <taxon>Saprolegniomycetes</taxon>
        <taxon>Saprolegniales</taxon>
        <taxon>Verrucalvaceae</taxon>
        <taxon>Aphanomyces</taxon>
    </lineage>
</organism>
<dbReference type="OrthoDB" id="77362at2759"/>
<dbReference type="RefSeq" id="XP_009824234.1">
    <property type="nucleotide sequence ID" value="XM_009825932.1"/>
</dbReference>
<dbReference type="VEuPathDB" id="FungiDB:H257_02345"/>
<dbReference type="AlphaFoldDB" id="W4H1I6"/>
<dbReference type="GeneID" id="20804341"/>
<dbReference type="Pfam" id="PF13359">
    <property type="entry name" value="DDE_Tnp_4"/>
    <property type="match status" value="1"/>
</dbReference>
<proteinExistence type="inferred from homology"/>
<dbReference type="GO" id="GO:0004518">
    <property type="term" value="F:nuclease activity"/>
    <property type="evidence" value="ECO:0007669"/>
    <property type="project" value="UniProtKB-KW"/>
</dbReference>
<keyword evidence="5" id="KW-0479">Metal-binding</keyword>
<comment type="similarity">
    <text evidence="3">Belongs to the HARBI1 family.</text>
</comment>
<evidence type="ECO:0000256" key="4">
    <source>
        <dbReference type="ARBA" id="ARBA00022722"/>
    </source>
</evidence>
<dbReference type="InterPro" id="IPR045249">
    <property type="entry name" value="HARBI1-like"/>
</dbReference>
<dbReference type="GO" id="GO:0005634">
    <property type="term" value="C:nucleus"/>
    <property type="evidence" value="ECO:0007669"/>
    <property type="project" value="UniProtKB-SubCell"/>
</dbReference>
<comment type="subcellular location">
    <subcellularLocation>
        <location evidence="2">Nucleus</location>
    </subcellularLocation>
</comment>
<evidence type="ECO:0000256" key="1">
    <source>
        <dbReference type="ARBA" id="ARBA00001968"/>
    </source>
</evidence>
<reference evidence="10" key="1">
    <citation type="submission" date="2013-12" db="EMBL/GenBank/DDBJ databases">
        <title>The Genome Sequence of Aphanomyces astaci APO3.</title>
        <authorList>
            <consortium name="The Broad Institute Genomics Platform"/>
            <person name="Russ C."/>
            <person name="Tyler B."/>
            <person name="van West P."/>
            <person name="Dieguez-Uribeondo J."/>
            <person name="Young S.K."/>
            <person name="Zeng Q."/>
            <person name="Gargeya S."/>
            <person name="Fitzgerald M."/>
            <person name="Abouelleil A."/>
            <person name="Alvarado L."/>
            <person name="Chapman S.B."/>
            <person name="Gainer-Dewar J."/>
            <person name="Goldberg J."/>
            <person name="Griggs A."/>
            <person name="Gujja S."/>
            <person name="Hansen M."/>
            <person name="Howarth C."/>
            <person name="Imamovic A."/>
            <person name="Ireland A."/>
            <person name="Larimer J."/>
            <person name="McCowan C."/>
            <person name="Murphy C."/>
            <person name="Pearson M."/>
            <person name="Poon T.W."/>
            <person name="Priest M."/>
            <person name="Roberts A."/>
            <person name="Saif S."/>
            <person name="Shea T."/>
            <person name="Sykes S."/>
            <person name="Wortman J."/>
            <person name="Nusbaum C."/>
            <person name="Birren B."/>
        </authorList>
    </citation>
    <scope>NUCLEOTIDE SEQUENCE [LARGE SCALE GENOMIC DNA]</scope>
    <source>
        <strain evidence="10">APO3</strain>
    </source>
</reference>
<accession>W4H1I6</accession>
<evidence type="ECO:0000313" key="10">
    <source>
        <dbReference type="EMBL" id="ETV85762.1"/>
    </source>
</evidence>
<sequence length="318" mass="36547">MLGHPQYEKWFKANLRCSQATFSRLIDWIRHELPERYRRLSHHSFKTKVVVVLYFLGSDGGYRETAAAFGMSKSWCVNVISVLVGVLSSSAATWINLPRNSAEWNDVEQVFFARQKIPGVVDAVDGTLIEIQRPKDYDGFYNRNGDLSLNIQAVVHAKTRFMSVDIRPGSYSDKKISKTSSFGYSISWKIPKGCFLLGDAGYTLMPWLITPFMAHEEHGNLSKLQKNFNYKDSSTRMSVECAFGRLKERFRILKTVMNEKSLDQTTTVVTACFVLHNMFLYYNDGLFAIPNRRRDRNDQVQPFDKSESETNPFLRKTA</sequence>
<evidence type="ECO:0000256" key="2">
    <source>
        <dbReference type="ARBA" id="ARBA00004123"/>
    </source>
</evidence>
<evidence type="ECO:0000256" key="7">
    <source>
        <dbReference type="ARBA" id="ARBA00023242"/>
    </source>
</evidence>
<dbReference type="PANTHER" id="PTHR22930:SF85">
    <property type="entry name" value="GH03217P-RELATED"/>
    <property type="match status" value="1"/>
</dbReference>